<accession>A0A5N6VV98</accession>
<evidence type="ECO:0000313" key="1">
    <source>
        <dbReference type="EMBL" id="KAE8310990.1"/>
    </source>
</evidence>
<sequence>MLSSNPSASGIGYSLCRWSFPCVPKEILGLGGCVPKTQALIRSITLYTPPLGQRKTNDYEVIQEQNVDGLTELTHLTYLRWEGLHTRRQLRILRECVDRNSTHIESLVLTSHKHAQFDFTQLEFLLDNVILPCLRVRLLRRHAF</sequence>
<keyword evidence="2" id="KW-1185">Reference proteome</keyword>
<protein>
    <submittedName>
        <fullName evidence="1">Uncharacterized protein</fullName>
    </submittedName>
</protein>
<dbReference type="AlphaFoldDB" id="A0A5N6VV98"/>
<reference evidence="2" key="1">
    <citation type="submission" date="2019-04" db="EMBL/GenBank/DDBJ databases">
        <title>Friends and foes A comparative genomics studyof 23 Aspergillus species from section Flavi.</title>
        <authorList>
            <consortium name="DOE Joint Genome Institute"/>
            <person name="Kjaerbolling I."/>
            <person name="Vesth T."/>
            <person name="Frisvad J.C."/>
            <person name="Nybo J.L."/>
            <person name="Theobald S."/>
            <person name="Kildgaard S."/>
            <person name="Isbrandt T."/>
            <person name="Kuo A."/>
            <person name="Sato A."/>
            <person name="Lyhne E.K."/>
            <person name="Kogle M.E."/>
            <person name="Wiebenga A."/>
            <person name="Kun R.S."/>
            <person name="Lubbers R.J."/>
            <person name="Makela M.R."/>
            <person name="Barry K."/>
            <person name="Chovatia M."/>
            <person name="Clum A."/>
            <person name="Daum C."/>
            <person name="Haridas S."/>
            <person name="He G."/>
            <person name="LaButti K."/>
            <person name="Lipzen A."/>
            <person name="Mondo S."/>
            <person name="Riley R."/>
            <person name="Salamov A."/>
            <person name="Simmons B.A."/>
            <person name="Magnuson J.K."/>
            <person name="Henrissat B."/>
            <person name="Mortensen U.H."/>
            <person name="Larsen T.O."/>
            <person name="Devries R.P."/>
            <person name="Grigoriev I.V."/>
            <person name="Machida M."/>
            <person name="Baker S.E."/>
            <person name="Andersen M.R."/>
        </authorList>
    </citation>
    <scope>NUCLEOTIDE SEQUENCE [LARGE SCALE GENOMIC DNA]</scope>
    <source>
        <strain evidence="2">CBS 130015</strain>
    </source>
</reference>
<dbReference type="EMBL" id="ML738347">
    <property type="protein sequence ID" value="KAE8310990.1"/>
    <property type="molecule type" value="Genomic_DNA"/>
</dbReference>
<gene>
    <name evidence="1" type="ORF">BDV41DRAFT_356922</name>
</gene>
<organism evidence="1 2">
    <name type="scientific">Aspergillus transmontanensis</name>
    <dbReference type="NCBI Taxonomy" id="1034304"/>
    <lineage>
        <taxon>Eukaryota</taxon>
        <taxon>Fungi</taxon>
        <taxon>Dikarya</taxon>
        <taxon>Ascomycota</taxon>
        <taxon>Pezizomycotina</taxon>
        <taxon>Eurotiomycetes</taxon>
        <taxon>Eurotiomycetidae</taxon>
        <taxon>Eurotiales</taxon>
        <taxon>Aspergillaceae</taxon>
        <taxon>Aspergillus</taxon>
        <taxon>Aspergillus subgen. Circumdati</taxon>
    </lineage>
</organism>
<name>A0A5N6VV98_9EURO</name>
<proteinExistence type="predicted"/>
<dbReference type="Proteomes" id="UP000325433">
    <property type="component" value="Unassembled WGS sequence"/>
</dbReference>
<evidence type="ECO:0000313" key="2">
    <source>
        <dbReference type="Proteomes" id="UP000325433"/>
    </source>
</evidence>